<dbReference type="Proteomes" id="UP001330016">
    <property type="component" value="Unassembled WGS sequence"/>
</dbReference>
<evidence type="ECO:0008006" key="4">
    <source>
        <dbReference type="Google" id="ProtNLM"/>
    </source>
</evidence>
<dbReference type="GeneID" id="78510089"/>
<gene>
    <name evidence="2" type="ORF">PS435_13775</name>
</gene>
<dbReference type="SUPFAM" id="SSF143120">
    <property type="entry name" value="YefM-like"/>
    <property type="match status" value="1"/>
</dbReference>
<evidence type="ECO:0000313" key="3">
    <source>
        <dbReference type="Proteomes" id="UP001330016"/>
    </source>
</evidence>
<sequence>MNEQPISALADYAKLLATVKPNHPVILAENGQSQYALVSIKDFAAAQLLQELRVAEQGPFYDLDTVMKELTD</sequence>
<comment type="caution">
    <text evidence="2">The sequence shown here is derived from an EMBL/GenBank/DDBJ whole genome shotgun (WGS) entry which is preliminary data.</text>
</comment>
<proteinExistence type="inferred from homology"/>
<name>A0ABU7T2S8_9LACO</name>
<dbReference type="InterPro" id="IPR036165">
    <property type="entry name" value="YefM-like_sf"/>
</dbReference>
<dbReference type="EMBL" id="JAQSGK010000056">
    <property type="protein sequence ID" value="MEE6716921.1"/>
    <property type="molecule type" value="Genomic_DNA"/>
</dbReference>
<keyword evidence="3" id="KW-1185">Reference proteome</keyword>
<protein>
    <recommendedName>
        <fullName evidence="4">Prevent-host-death protein</fullName>
    </recommendedName>
</protein>
<dbReference type="RefSeq" id="WP_150392354.1">
    <property type="nucleotide sequence ID" value="NZ_CAUFDJ010000017.1"/>
</dbReference>
<comment type="similarity">
    <text evidence="1">Belongs to the phD/YefM antitoxin family.</text>
</comment>
<evidence type="ECO:0000256" key="1">
    <source>
        <dbReference type="ARBA" id="ARBA00009981"/>
    </source>
</evidence>
<organism evidence="2 3">
    <name type="scientific">Schleiferilactobacillus harbinensis</name>
    <dbReference type="NCBI Taxonomy" id="304207"/>
    <lineage>
        <taxon>Bacteria</taxon>
        <taxon>Bacillati</taxon>
        <taxon>Bacillota</taxon>
        <taxon>Bacilli</taxon>
        <taxon>Lactobacillales</taxon>
        <taxon>Lactobacillaceae</taxon>
        <taxon>Schleiferilactobacillus</taxon>
    </lineage>
</organism>
<accession>A0ABU7T2S8</accession>
<evidence type="ECO:0000313" key="2">
    <source>
        <dbReference type="EMBL" id="MEE6716921.1"/>
    </source>
</evidence>
<reference evidence="2 3" key="1">
    <citation type="submission" date="2023-02" db="EMBL/GenBank/DDBJ databases">
        <title>The predominant lactic acid bacteria and yeasts involved in the spontaneous fermentation of millet during the production of the traditional porridge Hausa koko in Ghana.</title>
        <authorList>
            <person name="Atter A."/>
            <person name="Diaz M."/>
        </authorList>
    </citation>
    <scope>NUCLEOTIDE SEQUENCE [LARGE SCALE GENOMIC DNA]</scope>
    <source>
        <strain evidence="2 3">FI11640</strain>
    </source>
</reference>